<protein>
    <submittedName>
        <fullName evidence="1">Uncharacterized protein</fullName>
    </submittedName>
</protein>
<proteinExistence type="predicted"/>
<dbReference type="EMBL" id="LR796916">
    <property type="protein sequence ID" value="CAB4175482.1"/>
    <property type="molecule type" value="Genomic_DNA"/>
</dbReference>
<reference evidence="1" key="1">
    <citation type="submission" date="2020-05" db="EMBL/GenBank/DDBJ databases">
        <authorList>
            <person name="Chiriac C."/>
            <person name="Salcher M."/>
            <person name="Ghai R."/>
            <person name="Kavagutti S V."/>
        </authorList>
    </citation>
    <scope>NUCLEOTIDE SEQUENCE</scope>
</reference>
<sequence>MTEEMEKMIDLYYEDSINLPENRVLCFKRISNHKRTERQAVKVSVEDNETDTTIELGLYFDAKWIFSSPMNERIFWQHVKSHTPEFREIFDRLRMKVPGREFHAYKIRFGQFSGRTSSHVDKLTTIFKSELDGPNV</sequence>
<accession>A0A6J5PWA7</accession>
<organism evidence="1">
    <name type="scientific">uncultured Caudovirales phage</name>
    <dbReference type="NCBI Taxonomy" id="2100421"/>
    <lineage>
        <taxon>Viruses</taxon>
        <taxon>Duplodnaviria</taxon>
        <taxon>Heunggongvirae</taxon>
        <taxon>Uroviricota</taxon>
        <taxon>Caudoviricetes</taxon>
        <taxon>Peduoviridae</taxon>
        <taxon>Maltschvirus</taxon>
        <taxon>Maltschvirus maltsch</taxon>
    </lineage>
</organism>
<name>A0A6J5PWA7_9CAUD</name>
<dbReference type="EMBL" id="LR797195">
    <property type="protein sequence ID" value="CAB4193808.1"/>
    <property type="molecule type" value="Genomic_DNA"/>
</dbReference>
<evidence type="ECO:0000313" key="2">
    <source>
        <dbReference type="EMBL" id="CAB4193808.1"/>
    </source>
</evidence>
<gene>
    <name evidence="2" type="ORF">UFOVP1247_179</name>
    <name evidence="1" type="ORF">UFOVP970_219</name>
</gene>
<evidence type="ECO:0000313" key="1">
    <source>
        <dbReference type="EMBL" id="CAB4175482.1"/>
    </source>
</evidence>